<organism evidence="1 2">
    <name type="scientific">Listeria riparia FSL S10-1204</name>
    <dbReference type="NCBI Taxonomy" id="1265816"/>
    <lineage>
        <taxon>Bacteria</taxon>
        <taxon>Bacillati</taxon>
        <taxon>Bacillota</taxon>
        <taxon>Bacilli</taxon>
        <taxon>Bacillales</taxon>
        <taxon>Listeriaceae</taxon>
        <taxon>Listeria</taxon>
    </lineage>
</organism>
<dbReference type="OrthoDB" id="2361719at2"/>
<dbReference type="AlphaFoldDB" id="W7DCI8"/>
<dbReference type="PATRIC" id="fig|1265816.5.peg.2876"/>
<dbReference type="Proteomes" id="UP000019248">
    <property type="component" value="Unassembled WGS sequence"/>
</dbReference>
<comment type="caution">
    <text evidence="1">The sequence shown here is derived from an EMBL/GenBank/DDBJ whole genome shotgun (WGS) entry which is preliminary data.</text>
</comment>
<evidence type="ECO:0000313" key="2">
    <source>
        <dbReference type="Proteomes" id="UP000019248"/>
    </source>
</evidence>
<name>W7DCI8_9LIST</name>
<sequence>MNNLSFMHQNEMDFKLKRFNEAINKLQGIQKKKINKNLEIQQTAKYSVIESFEIVCEKEIKQQEIIDYGLRHYLKGRIHVEKELWIVASIKNLMDYGYLKVEE</sequence>
<reference evidence="1 2" key="1">
    <citation type="journal article" date="2014" name="Int. J. Syst. Evol. Microbiol.">
        <title>Listeria floridensis sp. nov., Listeria aquatica sp. nov., Listeria cornellensis sp. nov., Listeria riparia sp. nov. and Listeria grandensis sp. nov., from agricultural and natural environments.</title>
        <authorList>
            <person name="den Bakker H.C."/>
            <person name="Warchocki S."/>
            <person name="Wright E.M."/>
            <person name="Allred A.F."/>
            <person name="Ahlstrom C."/>
            <person name="Manuel C.S."/>
            <person name="Stasiewicz M.J."/>
            <person name="Burrell A."/>
            <person name="Roof S."/>
            <person name="Strawn L."/>
            <person name="Fortes E.D."/>
            <person name="Nightingale K.K."/>
            <person name="Kephart D."/>
            <person name="Wiedmann M."/>
        </authorList>
    </citation>
    <scope>NUCLEOTIDE SEQUENCE [LARGE SCALE GENOMIC DNA]</scope>
    <source>
        <strain evidence="1 2">FSL S10-1204</strain>
    </source>
</reference>
<keyword evidence="2" id="KW-1185">Reference proteome</keyword>
<gene>
    <name evidence="1" type="ORF">PRIP_14558</name>
</gene>
<evidence type="ECO:0000313" key="1">
    <source>
        <dbReference type="EMBL" id="EUJ43033.1"/>
    </source>
</evidence>
<accession>W7DCI8</accession>
<dbReference type="RefSeq" id="WP_036101712.1">
    <property type="nucleotide sequence ID" value="NZ_AODL01000029.1"/>
</dbReference>
<dbReference type="EMBL" id="AODL01000029">
    <property type="protein sequence ID" value="EUJ43033.1"/>
    <property type="molecule type" value="Genomic_DNA"/>
</dbReference>
<protein>
    <submittedName>
        <fullName evidence="1">Uncharacterized protein</fullName>
    </submittedName>
</protein>
<proteinExistence type="predicted"/>